<accession>A0ABT0ESI2</accession>
<feature type="domain" description="Histidine kinase" evidence="10">
    <location>
        <begin position="1447"/>
        <end position="1648"/>
    </location>
</feature>
<evidence type="ECO:0000256" key="2">
    <source>
        <dbReference type="ARBA" id="ARBA00012438"/>
    </source>
</evidence>
<dbReference type="PANTHER" id="PTHR43395:SF8">
    <property type="entry name" value="HISTIDINE KINASE"/>
    <property type="match status" value="1"/>
</dbReference>
<dbReference type="InterPro" id="IPR005467">
    <property type="entry name" value="His_kinase_dom"/>
</dbReference>
<dbReference type="Pfam" id="PF01627">
    <property type="entry name" value="Hpt"/>
    <property type="match status" value="1"/>
</dbReference>
<evidence type="ECO:0000259" key="12">
    <source>
        <dbReference type="PROSITE" id="PS50851"/>
    </source>
</evidence>
<dbReference type="InterPro" id="IPR036890">
    <property type="entry name" value="HATPase_C_sf"/>
</dbReference>
<dbReference type="Pfam" id="PF26379">
    <property type="entry name" value="FimL_2nd"/>
    <property type="match status" value="1"/>
</dbReference>
<evidence type="ECO:0000259" key="13">
    <source>
        <dbReference type="PROSITE" id="PS50894"/>
    </source>
</evidence>
<keyword evidence="4" id="KW-0808">Transferase</keyword>
<dbReference type="InterPro" id="IPR002545">
    <property type="entry name" value="CheW-lke_dom"/>
</dbReference>
<dbReference type="EMBL" id="JAKNRW010000001">
    <property type="protein sequence ID" value="MCK1788671.1"/>
    <property type="molecule type" value="Genomic_DNA"/>
</dbReference>
<evidence type="ECO:0000256" key="3">
    <source>
        <dbReference type="ARBA" id="ARBA00022553"/>
    </source>
</evidence>
<name>A0ABT0ESI2_9PSED</name>
<dbReference type="InterPro" id="IPR036641">
    <property type="entry name" value="HPT_dom_sf"/>
</dbReference>
<dbReference type="InterPro" id="IPR001789">
    <property type="entry name" value="Sig_transdc_resp-reg_receiver"/>
</dbReference>
<feature type="region of interest" description="Disordered" evidence="9">
    <location>
        <begin position="1076"/>
        <end position="1147"/>
    </location>
</feature>
<evidence type="ECO:0000256" key="7">
    <source>
        <dbReference type="PROSITE-ProRule" id="PRU00110"/>
    </source>
</evidence>
<dbReference type="Gene3D" id="3.30.565.10">
    <property type="entry name" value="Histidine kinase-like ATPase, C-terminal domain"/>
    <property type="match status" value="1"/>
</dbReference>
<dbReference type="SMART" id="SM00387">
    <property type="entry name" value="HATPase_c"/>
    <property type="match status" value="1"/>
</dbReference>
<feature type="modified residue" description="Phosphohistidine" evidence="7">
    <location>
        <position position="986"/>
    </location>
</feature>
<dbReference type="SUPFAM" id="SSF55874">
    <property type="entry name" value="ATPase domain of HSP90 chaperone/DNA topoisomerase II/histidine kinase"/>
    <property type="match status" value="1"/>
</dbReference>
<evidence type="ECO:0000256" key="1">
    <source>
        <dbReference type="ARBA" id="ARBA00000085"/>
    </source>
</evidence>
<dbReference type="SUPFAM" id="SSF47226">
    <property type="entry name" value="Histidine-containing phosphotransfer domain, HPT domain"/>
    <property type="match status" value="1"/>
</dbReference>
<dbReference type="RefSeq" id="WP_247285584.1">
    <property type="nucleotide sequence ID" value="NZ_JAKNRW010000001.1"/>
</dbReference>
<dbReference type="InterPro" id="IPR011006">
    <property type="entry name" value="CheY-like_superfamily"/>
</dbReference>
<keyword evidence="6" id="KW-0902">Two-component regulatory system</keyword>
<evidence type="ECO:0000256" key="8">
    <source>
        <dbReference type="PROSITE-ProRule" id="PRU00169"/>
    </source>
</evidence>
<dbReference type="InterPro" id="IPR003594">
    <property type="entry name" value="HATPase_dom"/>
</dbReference>
<dbReference type="Gene3D" id="1.20.120.160">
    <property type="entry name" value="HPT domain"/>
    <property type="match status" value="1"/>
</dbReference>
<dbReference type="CDD" id="cd00088">
    <property type="entry name" value="HPT"/>
    <property type="match status" value="1"/>
</dbReference>
<dbReference type="SMART" id="SM00073">
    <property type="entry name" value="HPT"/>
    <property type="match status" value="1"/>
</dbReference>
<evidence type="ECO:0000256" key="5">
    <source>
        <dbReference type="ARBA" id="ARBA00022777"/>
    </source>
</evidence>
<proteinExistence type="predicted"/>
<feature type="compositionally biased region" description="Low complexity" evidence="9">
    <location>
        <begin position="1078"/>
        <end position="1092"/>
    </location>
</feature>
<evidence type="ECO:0000256" key="6">
    <source>
        <dbReference type="ARBA" id="ARBA00023012"/>
    </source>
</evidence>
<reference evidence="14 15" key="1">
    <citation type="submission" date="2022-02" db="EMBL/GenBank/DDBJ databases">
        <title>Comparative genomics of the first Antarctic Pseudomonas spp. capable of biotransforming 2,4,6-Trinitrotoluene.</title>
        <authorList>
            <person name="Cabrera M.A."/>
            <person name="Marquez S.L."/>
            <person name="Perez-Donoso J.M."/>
        </authorList>
    </citation>
    <scope>NUCLEOTIDE SEQUENCE [LARGE SCALE GENOMIC DNA]</scope>
    <source>
        <strain evidence="14 15">TNT19</strain>
    </source>
</reference>
<evidence type="ECO:0000256" key="4">
    <source>
        <dbReference type="ARBA" id="ARBA00022679"/>
    </source>
</evidence>
<feature type="domain" description="CheW-like" evidence="12">
    <location>
        <begin position="1650"/>
        <end position="1790"/>
    </location>
</feature>
<dbReference type="Gene3D" id="2.30.30.40">
    <property type="entry name" value="SH3 Domains"/>
    <property type="match status" value="1"/>
</dbReference>
<dbReference type="PROSITE" id="PS50110">
    <property type="entry name" value="RESPONSE_REGULATORY"/>
    <property type="match status" value="1"/>
</dbReference>
<dbReference type="PROSITE" id="PS50851">
    <property type="entry name" value="CHEW"/>
    <property type="match status" value="1"/>
</dbReference>
<dbReference type="SMART" id="SM00260">
    <property type="entry name" value="CheW"/>
    <property type="match status" value="1"/>
</dbReference>
<dbReference type="SUPFAM" id="SSF52172">
    <property type="entry name" value="CheY-like"/>
    <property type="match status" value="1"/>
</dbReference>
<keyword evidence="5" id="KW-0418">Kinase</keyword>
<feature type="domain" description="Response regulatory" evidence="11">
    <location>
        <begin position="1813"/>
        <end position="1928"/>
    </location>
</feature>
<feature type="domain" description="HPt" evidence="13">
    <location>
        <begin position="939"/>
        <end position="1046"/>
    </location>
</feature>
<dbReference type="Proteomes" id="UP001299876">
    <property type="component" value="Unassembled WGS sequence"/>
</dbReference>
<dbReference type="PANTHER" id="PTHR43395">
    <property type="entry name" value="SENSOR HISTIDINE KINASE CHEA"/>
    <property type="match status" value="1"/>
</dbReference>
<dbReference type="PROSITE" id="PS50894">
    <property type="entry name" value="HPT"/>
    <property type="match status" value="1"/>
</dbReference>
<dbReference type="PROSITE" id="PS50109">
    <property type="entry name" value="HIS_KIN"/>
    <property type="match status" value="1"/>
</dbReference>
<dbReference type="Pfam" id="PF01584">
    <property type="entry name" value="CheW"/>
    <property type="match status" value="1"/>
</dbReference>
<dbReference type="SMART" id="SM00448">
    <property type="entry name" value="REC"/>
    <property type="match status" value="1"/>
</dbReference>
<sequence length="1938" mass="212986">MSNKLRIAHLTWLRAPIEKSVDTTKINLDTYHKKTSALASPPADAEPIWYENQRTHRDAAFANVKREVEMIHSALAVAVCEGGSSLALEVKILVNNVAQQSLSPQKIEQALISVMGSLLTIPKYIGMIIDGAPDSAGILAKQINELREIRGVPLLEEDNLLPPDTEFVYVEPPLRDRECTEDHRRDVFGRSPKRFQTAFSLYMTNQSKAALADLRDTLRELQQVTRDLEVGCFWWLGEALTDALACGAIRSAGNTLSQVRMLSVAIQKAEMEGEEGAKATLGIARFKTLLSVLSMSTKLPPEIEEVLAVFNVRKSVDAASLAELQSRIETAQADSIKDVISELKPLLETSMVSLGRAITSKTQQPFEAQIAAFRTSIRQVASVFYMVNENELAAVAAKSLTRVEKVVSVDGFTDPLVEALKTDFMFMDEHIRNLGSKESVRSLRIPGVQADVVAEMVDQAIKELARTRRSITDHLDSGSGRDDLISGLEGLVKTAAALCFTGLTRVGQVLNGSCQGFVGEMTEYGIKPSKAIDLSARALVAVESYLVAISNNVEPSPSLMTKAEEALSTLGIHIDQFEAASTSELLDKFEAAKTLGEDLDSNENHFLSEIIELRKVFEVLLQNSDCRDRNSMDDLYKAAERLGMAAKLNGFDSFHRLARALAAFSQSVQNRSRDEDFDRVAADSLIKKGLQMIFRCMDEYSARSKVSIFTRDLEQALLSASDPATVLTESTEESVAEPIPPEQLPSALVGELVTERPLDQQLEYPEGIDAGLIAEYREEFVTYYNILITFCALDEPLLTKNVCRAAHTLHGISGSADCKVLHEVFGVLEARLETLHIAERRLRPCDLLQLENLLGETKEFMEKFPWTVQTPLAGIWMETAASIGDDIAEAEFVDMPPPAKPSTQAQDMASVAVHSEDETQVAETEKFSHAKSSGSQGSLVREYNDDSSFYLEEADDVLPDLQTNVDAWLSDMTNRELVATIKRNMHTLKGAAMMAGADSIAAITHNMESLFESISIKLITPSGDCAQLVSYVLDSITTMTTLMRQGDAYEPPQALIECLELCVDMNEIDLSSLHVQKSGPSSVAPQPSVPAVERPIDPVPSVPESQNSESVQNLSVAPEGEGQKQSRKKRGGRGKGNRNRVDLPKNVVAQSDEDGGACVGPLSELVCEKEEETRKPLEENAGRALEDGLSLVAIDATKLATDVQEITVGVTLQTEPESAEDNAQADPPAESITQKISHAESFVKPGAQIQESLSEKISHAETLSDANTREDYAVQAEKDFDRLYSMETIDEIGDEQPIASSAVMDMLQREQSAAAAYASKKGNAGTSEKIRVDLKHLDSASQQASELIAVRYRLNSLNEEAHLRLTGVRELLDSNSLQHGQLTTALRSFFNNQPQARKAEDVEGADLERFNDLSAMHVAMGAQVDEVREQVQEIFAYMRQMRSALWELEPLLTSLQRDLLHSRLVPFQNVRQKLLSAVTSAAAATKKDVAPEFTGADVIMDKMMQDAIAEPLTHILRNAIDHGIESPAERAKLGKPAKGKVEVNAYRRAKHIIIEIKDDGRGIDTEVVLRKAIEKGIVSESDQLSRPEIIGLITRSGFSTAEVITAVSGRGVGMDIVASAVENLGGRLYIESVKGQGTAFQIELPFTIGSNKAMMVNTGSQWFAIQSYSMSQVILVSRESLDSQRQSSGNATILYDERNFEVVHLADLVAMPDSRGPLEKNGEVTLILCEQGDTRIAIEVAKVDSMPEIHIRKLEGILSNVRGIVGETEMQDGSPVFVLDVMELARLNLKRGGNGYQVRQNRVRSMKRDNRPTVFVVDDSRSYRTQLERIFTGFGYDVVTAVDGQNALHKLPLDRKPDLMMVDVEMPNMNGFEFTEAIRKMPEYDDTPIIMITTRTGLEEKALRAGVTKYLQKPCDAATLQQAVNQLKGQAAHTETTL</sequence>
<feature type="modified residue" description="4-aspartylphosphate" evidence="8">
    <location>
        <position position="1863"/>
    </location>
</feature>
<dbReference type="EC" id="2.7.13.3" evidence="2"/>
<feature type="compositionally biased region" description="Polar residues" evidence="9">
    <location>
        <begin position="1103"/>
        <end position="1115"/>
    </location>
</feature>
<feature type="compositionally biased region" description="Basic residues" evidence="9">
    <location>
        <begin position="1125"/>
        <end position="1138"/>
    </location>
</feature>
<evidence type="ECO:0000259" key="10">
    <source>
        <dbReference type="PROSITE" id="PS50109"/>
    </source>
</evidence>
<dbReference type="InterPro" id="IPR051315">
    <property type="entry name" value="Bact_Chemotaxis_CheA"/>
</dbReference>
<keyword evidence="15" id="KW-1185">Reference proteome</keyword>
<evidence type="ECO:0000259" key="11">
    <source>
        <dbReference type="PROSITE" id="PS50110"/>
    </source>
</evidence>
<evidence type="ECO:0000313" key="14">
    <source>
        <dbReference type="EMBL" id="MCK1788671.1"/>
    </source>
</evidence>
<comment type="catalytic activity">
    <reaction evidence="1">
        <text>ATP + protein L-histidine = ADP + protein N-phospho-L-histidine.</text>
        <dbReference type="EC" id="2.7.13.3"/>
    </reaction>
</comment>
<dbReference type="Pfam" id="PF02518">
    <property type="entry name" value="HATPase_c"/>
    <property type="match status" value="1"/>
</dbReference>
<dbReference type="InterPro" id="IPR008207">
    <property type="entry name" value="Sig_transdc_His_kin_Hpt_dom"/>
</dbReference>
<organism evidence="14 15">
    <name type="scientific">Pseudomonas violetae</name>
    <dbReference type="NCBI Taxonomy" id="2915813"/>
    <lineage>
        <taxon>Bacteria</taxon>
        <taxon>Pseudomonadati</taxon>
        <taxon>Pseudomonadota</taxon>
        <taxon>Gammaproteobacteria</taxon>
        <taxon>Pseudomonadales</taxon>
        <taxon>Pseudomonadaceae</taxon>
        <taxon>Pseudomonas</taxon>
    </lineage>
</organism>
<dbReference type="Gene3D" id="3.40.50.2300">
    <property type="match status" value="1"/>
</dbReference>
<gene>
    <name evidence="14" type="ORF">L9059_00390</name>
</gene>
<dbReference type="Pfam" id="PF00072">
    <property type="entry name" value="Response_reg"/>
    <property type="match status" value="1"/>
</dbReference>
<dbReference type="InterPro" id="IPR036061">
    <property type="entry name" value="CheW-like_dom_sf"/>
</dbReference>
<dbReference type="PRINTS" id="PR00344">
    <property type="entry name" value="BCTRLSENSOR"/>
</dbReference>
<protein>
    <recommendedName>
        <fullName evidence="2">histidine kinase</fullName>
        <ecNumber evidence="2">2.7.13.3</ecNumber>
    </recommendedName>
</protein>
<keyword evidence="3 8" id="KW-0597">Phosphoprotein</keyword>
<dbReference type="InterPro" id="IPR004358">
    <property type="entry name" value="Sig_transdc_His_kin-like_C"/>
</dbReference>
<evidence type="ECO:0000256" key="9">
    <source>
        <dbReference type="SAM" id="MobiDB-lite"/>
    </source>
</evidence>
<evidence type="ECO:0000313" key="15">
    <source>
        <dbReference type="Proteomes" id="UP001299876"/>
    </source>
</evidence>
<dbReference type="InterPro" id="IPR058661">
    <property type="entry name" value="FimL_2nd"/>
</dbReference>
<dbReference type="SUPFAM" id="SSF50341">
    <property type="entry name" value="CheW-like"/>
    <property type="match status" value="1"/>
</dbReference>
<comment type="caution">
    <text evidence="14">The sequence shown here is derived from an EMBL/GenBank/DDBJ whole genome shotgun (WGS) entry which is preliminary data.</text>
</comment>